<organism evidence="2 3">
    <name type="scientific">Hanseniaspora valbyensis NRRL Y-1626</name>
    <dbReference type="NCBI Taxonomy" id="766949"/>
    <lineage>
        <taxon>Eukaryota</taxon>
        <taxon>Fungi</taxon>
        <taxon>Dikarya</taxon>
        <taxon>Ascomycota</taxon>
        <taxon>Saccharomycotina</taxon>
        <taxon>Saccharomycetes</taxon>
        <taxon>Saccharomycodales</taxon>
        <taxon>Saccharomycodaceae</taxon>
        <taxon>Hanseniaspora</taxon>
    </lineage>
</organism>
<sequence>DSSNIQALWNSQQQDQKNNNKKTKTKSSKFSAINENFTQPPIRNTPPWQQVQDYPFFNNLPNFANNNGQPLNRVNSQFLTNNSNNINNSMNGYNNFNNRINTNHNSSLNEHISNPINQSTIQHMISNISQWTSAGFEDFFFADTQQQQQPQQQNQD</sequence>
<reference evidence="3" key="1">
    <citation type="journal article" date="2016" name="Proc. Natl. Acad. Sci. U.S.A.">
        <title>Comparative genomics of biotechnologically important yeasts.</title>
        <authorList>
            <person name="Riley R."/>
            <person name="Haridas S."/>
            <person name="Wolfe K.H."/>
            <person name="Lopes M.R."/>
            <person name="Hittinger C.T."/>
            <person name="Goeker M."/>
            <person name="Salamov A.A."/>
            <person name="Wisecaver J.H."/>
            <person name="Long T.M."/>
            <person name="Calvey C.H."/>
            <person name="Aerts A.L."/>
            <person name="Barry K.W."/>
            <person name="Choi C."/>
            <person name="Clum A."/>
            <person name="Coughlan A.Y."/>
            <person name="Deshpande S."/>
            <person name="Douglass A.P."/>
            <person name="Hanson S.J."/>
            <person name="Klenk H.-P."/>
            <person name="LaButti K.M."/>
            <person name="Lapidus A."/>
            <person name="Lindquist E.A."/>
            <person name="Lipzen A.M."/>
            <person name="Meier-Kolthoff J.P."/>
            <person name="Ohm R.A."/>
            <person name="Otillar R.P."/>
            <person name="Pangilinan J.L."/>
            <person name="Peng Y."/>
            <person name="Rokas A."/>
            <person name="Rosa C.A."/>
            <person name="Scheuner C."/>
            <person name="Sibirny A.A."/>
            <person name="Slot J.C."/>
            <person name="Stielow J.B."/>
            <person name="Sun H."/>
            <person name="Kurtzman C.P."/>
            <person name="Blackwell M."/>
            <person name="Grigoriev I.V."/>
            <person name="Jeffries T.W."/>
        </authorList>
    </citation>
    <scope>NUCLEOTIDE SEQUENCE [LARGE SCALE GENOMIC DNA]</scope>
    <source>
        <strain evidence="3">NRRL Y-1626</strain>
    </source>
</reference>
<evidence type="ECO:0000313" key="3">
    <source>
        <dbReference type="Proteomes" id="UP000092321"/>
    </source>
</evidence>
<protein>
    <submittedName>
        <fullName evidence="2">Uncharacterized protein</fullName>
    </submittedName>
</protein>
<keyword evidence="3" id="KW-1185">Reference proteome</keyword>
<feature type="non-terminal residue" evidence="2">
    <location>
        <position position="1"/>
    </location>
</feature>
<dbReference type="AlphaFoldDB" id="A0A1B7T8K9"/>
<accession>A0A1B7T8K9</accession>
<evidence type="ECO:0000313" key="2">
    <source>
        <dbReference type="EMBL" id="OBA25048.1"/>
    </source>
</evidence>
<evidence type="ECO:0000256" key="1">
    <source>
        <dbReference type="SAM" id="MobiDB-lite"/>
    </source>
</evidence>
<name>A0A1B7T8K9_9ASCO</name>
<dbReference type="EMBL" id="LXPE01000270">
    <property type="protein sequence ID" value="OBA25048.1"/>
    <property type="molecule type" value="Genomic_DNA"/>
</dbReference>
<dbReference type="Proteomes" id="UP000092321">
    <property type="component" value="Unassembled WGS sequence"/>
</dbReference>
<comment type="caution">
    <text evidence="2">The sequence shown here is derived from an EMBL/GenBank/DDBJ whole genome shotgun (WGS) entry which is preliminary data.</text>
</comment>
<gene>
    <name evidence="2" type="ORF">HANVADRAFT_4143</name>
</gene>
<feature type="region of interest" description="Disordered" evidence="1">
    <location>
        <begin position="1"/>
        <end position="28"/>
    </location>
</feature>
<proteinExistence type="predicted"/>